<name>A0A426X3D4_ENSVE</name>
<dbReference type="EMBL" id="AMZH03027783">
    <property type="protein sequence ID" value="RRT33995.1"/>
    <property type="molecule type" value="Genomic_DNA"/>
</dbReference>
<sequence length="236" mass="25658">MEPPPGRYADEYGPDGMPVNCWTMVRKLAVSVLSMVVGVLREALDRLRTGLLTRPSTPGCWAAAPLAGPSTVALDVIDTTIESDTHPDAAANGDGGGIRCGQPPSCAHSAWPGVFRVHYDSFLGVYYSGSLPWNFRSVKNERKQIEKLKILVCLYQLEGGDVDEQRNERDCDNCRICASNTKVRSDQVSHADVPPNKLHMLLSITSSADLSFPKPIPSMERELPPTIPGVVERGTA</sequence>
<feature type="region of interest" description="Disordered" evidence="1">
    <location>
        <begin position="215"/>
        <end position="236"/>
    </location>
</feature>
<dbReference type="AlphaFoldDB" id="A0A426X3D4"/>
<evidence type="ECO:0000313" key="2">
    <source>
        <dbReference type="EMBL" id="RRT33995.1"/>
    </source>
</evidence>
<dbReference type="Proteomes" id="UP000287651">
    <property type="component" value="Unassembled WGS sequence"/>
</dbReference>
<reference evidence="2 3" key="1">
    <citation type="journal article" date="2014" name="Agronomy (Basel)">
        <title>A Draft Genome Sequence for Ensete ventricosum, the Drought-Tolerant Tree Against Hunger.</title>
        <authorList>
            <person name="Harrison J."/>
            <person name="Moore K.A."/>
            <person name="Paszkiewicz K."/>
            <person name="Jones T."/>
            <person name="Grant M."/>
            <person name="Ambacheew D."/>
            <person name="Muzemil S."/>
            <person name="Studholme D.J."/>
        </authorList>
    </citation>
    <scope>NUCLEOTIDE SEQUENCE [LARGE SCALE GENOMIC DNA]</scope>
</reference>
<organism evidence="2 3">
    <name type="scientific">Ensete ventricosum</name>
    <name type="common">Abyssinian banana</name>
    <name type="synonym">Musa ensete</name>
    <dbReference type="NCBI Taxonomy" id="4639"/>
    <lineage>
        <taxon>Eukaryota</taxon>
        <taxon>Viridiplantae</taxon>
        <taxon>Streptophyta</taxon>
        <taxon>Embryophyta</taxon>
        <taxon>Tracheophyta</taxon>
        <taxon>Spermatophyta</taxon>
        <taxon>Magnoliopsida</taxon>
        <taxon>Liliopsida</taxon>
        <taxon>Zingiberales</taxon>
        <taxon>Musaceae</taxon>
        <taxon>Ensete</taxon>
    </lineage>
</organism>
<evidence type="ECO:0000313" key="3">
    <source>
        <dbReference type="Proteomes" id="UP000287651"/>
    </source>
</evidence>
<proteinExistence type="predicted"/>
<accession>A0A426X3D4</accession>
<protein>
    <submittedName>
        <fullName evidence="2">Uncharacterized protein</fullName>
    </submittedName>
</protein>
<comment type="caution">
    <text evidence="2">The sequence shown here is derived from an EMBL/GenBank/DDBJ whole genome shotgun (WGS) entry which is preliminary data.</text>
</comment>
<evidence type="ECO:0000256" key="1">
    <source>
        <dbReference type="SAM" id="MobiDB-lite"/>
    </source>
</evidence>
<gene>
    <name evidence="2" type="ORF">B296_00055936</name>
</gene>